<sequence>MKLLSKDTENDSAGQVTLTPEQPEDMWHTYNLLQVGDSLQASTVRKVQAGNSGSYCIHTTVTICVQTIDFDSQACQLQVKGINIQKN</sequence>
<organism evidence="4 5">
    <name type="scientific">Platysternon megacephalum</name>
    <name type="common">big-headed turtle</name>
    <dbReference type="NCBI Taxonomy" id="55544"/>
    <lineage>
        <taxon>Eukaryota</taxon>
        <taxon>Metazoa</taxon>
        <taxon>Chordata</taxon>
        <taxon>Craniata</taxon>
        <taxon>Vertebrata</taxon>
        <taxon>Euteleostomi</taxon>
        <taxon>Archelosauria</taxon>
        <taxon>Testudinata</taxon>
        <taxon>Testudines</taxon>
        <taxon>Cryptodira</taxon>
        <taxon>Durocryptodira</taxon>
        <taxon>Testudinoidea</taxon>
        <taxon>Platysternidae</taxon>
        <taxon>Platysternon</taxon>
    </lineage>
</organism>
<comment type="caution">
    <text evidence="4">The sequence shown here is derived from an EMBL/GenBank/DDBJ whole genome shotgun (WGS) entry which is preliminary data.</text>
</comment>
<dbReference type="GO" id="GO:0070651">
    <property type="term" value="P:nonfunctional rRNA decay"/>
    <property type="evidence" value="ECO:0007669"/>
    <property type="project" value="TreeGrafter"/>
</dbReference>
<dbReference type="GO" id="GO:0070481">
    <property type="term" value="P:nuclear-transcribed mRNA catabolic process, non-stop decay"/>
    <property type="evidence" value="ECO:0007669"/>
    <property type="project" value="InterPro"/>
</dbReference>
<dbReference type="Pfam" id="PF26356">
    <property type="entry name" value="Pelota_N"/>
    <property type="match status" value="1"/>
</dbReference>
<dbReference type="EMBL" id="QXTE01000084">
    <property type="protein sequence ID" value="TFK07463.1"/>
    <property type="molecule type" value="Genomic_DNA"/>
</dbReference>
<evidence type="ECO:0000256" key="1">
    <source>
        <dbReference type="ARBA" id="ARBA00022104"/>
    </source>
</evidence>
<feature type="region of interest" description="Disordered" evidence="2">
    <location>
        <begin position="1"/>
        <end position="22"/>
    </location>
</feature>
<accession>A0A4D9EHY7</accession>
<dbReference type="InterPro" id="IPR038069">
    <property type="entry name" value="Pelota/DOM34_N"/>
</dbReference>
<dbReference type="GO" id="GO:0005737">
    <property type="term" value="C:cytoplasm"/>
    <property type="evidence" value="ECO:0007669"/>
    <property type="project" value="TreeGrafter"/>
</dbReference>
<dbReference type="InterPro" id="IPR058547">
    <property type="entry name" value="Pelota_N"/>
</dbReference>
<keyword evidence="4" id="KW-0675">Receptor</keyword>
<protein>
    <recommendedName>
        <fullName evidence="1">Protein pelota homolog</fullName>
    </recommendedName>
</protein>
<dbReference type="PANTHER" id="PTHR10853:SF0">
    <property type="entry name" value="PROTEIN PELOTA HOMOLOG"/>
    <property type="match status" value="1"/>
</dbReference>
<reference evidence="4 5" key="1">
    <citation type="submission" date="2019-04" db="EMBL/GenBank/DDBJ databases">
        <title>Draft genome of the big-headed turtle Platysternon megacephalum.</title>
        <authorList>
            <person name="Gong S."/>
        </authorList>
    </citation>
    <scope>NUCLEOTIDE SEQUENCE [LARGE SCALE GENOMIC DNA]</scope>
    <source>
        <strain evidence="4">DO16091913</strain>
        <tissue evidence="4">Muscle</tissue>
    </source>
</reference>
<keyword evidence="5" id="KW-1185">Reference proteome</keyword>
<dbReference type="OrthoDB" id="10249111at2759"/>
<gene>
    <name evidence="4" type="ORF">DR999_PMT09682</name>
</gene>
<evidence type="ECO:0000313" key="4">
    <source>
        <dbReference type="EMBL" id="TFK07463.1"/>
    </source>
</evidence>
<dbReference type="Gene3D" id="2.30.30.870">
    <property type="entry name" value="Pelota, domain A"/>
    <property type="match status" value="1"/>
</dbReference>
<reference evidence="4 5" key="2">
    <citation type="submission" date="2019-04" db="EMBL/GenBank/DDBJ databases">
        <title>The genome sequence of big-headed turtle.</title>
        <authorList>
            <person name="Gong S."/>
        </authorList>
    </citation>
    <scope>NUCLEOTIDE SEQUENCE [LARGE SCALE GENOMIC DNA]</scope>
    <source>
        <strain evidence="4">DO16091913</strain>
        <tissue evidence="4">Muscle</tissue>
    </source>
</reference>
<dbReference type="InterPro" id="IPR005140">
    <property type="entry name" value="eRF1_Pelota-like_N"/>
</dbReference>
<dbReference type="GO" id="GO:0070966">
    <property type="term" value="P:nuclear-transcribed mRNA catabolic process, no-go decay"/>
    <property type="evidence" value="ECO:0007669"/>
    <property type="project" value="InterPro"/>
</dbReference>
<proteinExistence type="predicted"/>
<dbReference type="FunFam" id="2.30.30.870:FF:000001">
    <property type="entry name" value="Protein pelota homolog"/>
    <property type="match status" value="1"/>
</dbReference>
<dbReference type="PANTHER" id="PTHR10853">
    <property type="entry name" value="PELOTA"/>
    <property type="match status" value="1"/>
</dbReference>
<dbReference type="SMART" id="SM01194">
    <property type="entry name" value="eRF1_1"/>
    <property type="match status" value="1"/>
</dbReference>
<feature type="compositionally biased region" description="Polar residues" evidence="2">
    <location>
        <begin position="11"/>
        <end position="20"/>
    </location>
</feature>
<evidence type="ECO:0000259" key="3">
    <source>
        <dbReference type="SMART" id="SM01194"/>
    </source>
</evidence>
<dbReference type="STRING" id="55544.A0A4D9EHY7"/>
<feature type="domain" description="eRF1/Pelota-like N-terminal" evidence="3">
    <location>
        <begin position="1"/>
        <end position="87"/>
    </location>
</feature>
<dbReference type="InterPro" id="IPR004405">
    <property type="entry name" value="TF_pelota"/>
</dbReference>
<dbReference type="GO" id="GO:0032790">
    <property type="term" value="P:ribosome disassembly"/>
    <property type="evidence" value="ECO:0007669"/>
    <property type="project" value="TreeGrafter"/>
</dbReference>
<name>A0A4D9EHY7_9SAUR</name>
<evidence type="ECO:0000256" key="2">
    <source>
        <dbReference type="SAM" id="MobiDB-lite"/>
    </source>
</evidence>
<dbReference type="AlphaFoldDB" id="A0A4D9EHY7"/>
<dbReference type="Proteomes" id="UP000297703">
    <property type="component" value="Unassembled WGS sequence"/>
</dbReference>
<dbReference type="GO" id="GO:0071025">
    <property type="term" value="P:RNA surveillance"/>
    <property type="evidence" value="ECO:0007669"/>
    <property type="project" value="InterPro"/>
</dbReference>
<dbReference type="SUPFAM" id="SSF159065">
    <property type="entry name" value="Dom34/Pelota N-terminal domain-like"/>
    <property type="match status" value="1"/>
</dbReference>
<evidence type="ECO:0000313" key="5">
    <source>
        <dbReference type="Proteomes" id="UP000297703"/>
    </source>
</evidence>